<name>A0AAW9QRM2_9BURK</name>
<dbReference type="EMBL" id="JAZIBG010000056">
    <property type="protein sequence ID" value="MEF7617230.1"/>
    <property type="molecule type" value="Genomic_DNA"/>
</dbReference>
<comment type="caution">
    <text evidence="4">The sequence shown here is derived from an EMBL/GenBank/DDBJ whole genome shotgun (WGS) entry which is preliminary data.</text>
</comment>
<keyword evidence="5" id="KW-1185">Reference proteome</keyword>
<feature type="region of interest" description="Disordered" evidence="1">
    <location>
        <begin position="165"/>
        <end position="186"/>
    </location>
</feature>
<sequence length="186" mass="20117">MKRTLLLAALVAASMGAHAQTKKELVQKIVAAQQPAIENIAKNIAERPALQLMQAAGSALQQLPTDKRELTGKQIEADLRKFVDEAVPLLRDRAMKLAPSVLGASFEEKFTEDELKQLLAWLESPVNKKYQQVAPEMQNAFAQKLIAEAAPLLDPKLQALQQKVRGTLGLPPPPAASAPSSKPSGK</sequence>
<evidence type="ECO:0000256" key="1">
    <source>
        <dbReference type="SAM" id="MobiDB-lite"/>
    </source>
</evidence>
<evidence type="ECO:0000259" key="3">
    <source>
        <dbReference type="Pfam" id="PF09832"/>
    </source>
</evidence>
<dbReference type="RefSeq" id="WP_332292989.1">
    <property type="nucleotide sequence ID" value="NZ_JAZIBG010000056.1"/>
</dbReference>
<keyword evidence="2" id="KW-0732">Signal</keyword>
<feature type="domain" description="DUF2059" evidence="3">
    <location>
        <begin position="106"/>
        <end position="151"/>
    </location>
</feature>
<feature type="compositionally biased region" description="Low complexity" evidence="1">
    <location>
        <begin position="177"/>
        <end position="186"/>
    </location>
</feature>
<protein>
    <submittedName>
        <fullName evidence="4">DUF2059 domain-containing protein</fullName>
    </submittedName>
</protein>
<evidence type="ECO:0000313" key="4">
    <source>
        <dbReference type="EMBL" id="MEF7617230.1"/>
    </source>
</evidence>
<feature type="signal peptide" evidence="2">
    <location>
        <begin position="1"/>
        <end position="19"/>
    </location>
</feature>
<proteinExistence type="predicted"/>
<evidence type="ECO:0000313" key="5">
    <source>
        <dbReference type="Proteomes" id="UP001336250"/>
    </source>
</evidence>
<reference evidence="4 5" key="1">
    <citation type="submission" date="2024-02" db="EMBL/GenBank/DDBJ databases">
        <title>Genome sequence of Aquincola sp. MAHUQ-54.</title>
        <authorList>
            <person name="Huq M.A."/>
        </authorList>
    </citation>
    <scope>NUCLEOTIDE SEQUENCE [LARGE SCALE GENOMIC DNA]</scope>
    <source>
        <strain evidence="4 5">MAHUQ-54</strain>
    </source>
</reference>
<accession>A0AAW9QRM2</accession>
<feature type="chain" id="PRO_5043510944" evidence="2">
    <location>
        <begin position="20"/>
        <end position="186"/>
    </location>
</feature>
<dbReference type="InterPro" id="IPR018637">
    <property type="entry name" value="DUF2059"/>
</dbReference>
<gene>
    <name evidence="4" type="ORF">V4F39_25180</name>
</gene>
<dbReference type="Proteomes" id="UP001336250">
    <property type="component" value="Unassembled WGS sequence"/>
</dbReference>
<dbReference type="AlphaFoldDB" id="A0AAW9QRM2"/>
<organism evidence="4 5">
    <name type="scientific">Aquincola agrisoli</name>
    <dbReference type="NCBI Taxonomy" id="3119538"/>
    <lineage>
        <taxon>Bacteria</taxon>
        <taxon>Pseudomonadati</taxon>
        <taxon>Pseudomonadota</taxon>
        <taxon>Betaproteobacteria</taxon>
        <taxon>Burkholderiales</taxon>
        <taxon>Sphaerotilaceae</taxon>
        <taxon>Aquincola</taxon>
    </lineage>
</organism>
<evidence type="ECO:0000256" key="2">
    <source>
        <dbReference type="SAM" id="SignalP"/>
    </source>
</evidence>
<dbReference type="Pfam" id="PF09832">
    <property type="entry name" value="DUF2059"/>
    <property type="match status" value="1"/>
</dbReference>